<organism evidence="1">
    <name type="scientific">Arundo donax</name>
    <name type="common">Giant reed</name>
    <name type="synonym">Donax arundinaceus</name>
    <dbReference type="NCBI Taxonomy" id="35708"/>
    <lineage>
        <taxon>Eukaryota</taxon>
        <taxon>Viridiplantae</taxon>
        <taxon>Streptophyta</taxon>
        <taxon>Embryophyta</taxon>
        <taxon>Tracheophyta</taxon>
        <taxon>Spermatophyta</taxon>
        <taxon>Magnoliopsida</taxon>
        <taxon>Liliopsida</taxon>
        <taxon>Poales</taxon>
        <taxon>Poaceae</taxon>
        <taxon>PACMAD clade</taxon>
        <taxon>Arundinoideae</taxon>
        <taxon>Arundineae</taxon>
        <taxon>Arundo</taxon>
    </lineage>
</organism>
<proteinExistence type="predicted"/>
<accession>A0A0A8YSH9</accession>
<protein>
    <submittedName>
        <fullName evidence="1">Uncharacterized protein</fullName>
    </submittedName>
</protein>
<name>A0A0A8YSH9_ARUDO</name>
<sequence>MTQFSSNCGSKCMLLHECKVFH</sequence>
<dbReference type="AlphaFoldDB" id="A0A0A8YSH9"/>
<evidence type="ECO:0000313" key="1">
    <source>
        <dbReference type="EMBL" id="JAD25422.1"/>
    </source>
</evidence>
<reference evidence="1" key="2">
    <citation type="journal article" date="2015" name="Data Brief">
        <title>Shoot transcriptome of the giant reed, Arundo donax.</title>
        <authorList>
            <person name="Barrero R.A."/>
            <person name="Guerrero F.D."/>
            <person name="Moolhuijzen P."/>
            <person name="Goolsby J.A."/>
            <person name="Tidwell J."/>
            <person name="Bellgard S.E."/>
            <person name="Bellgard M.I."/>
        </authorList>
    </citation>
    <scope>NUCLEOTIDE SEQUENCE</scope>
    <source>
        <tissue evidence="1">Shoot tissue taken approximately 20 cm above the soil surface</tissue>
    </source>
</reference>
<reference evidence="1" key="1">
    <citation type="submission" date="2014-09" db="EMBL/GenBank/DDBJ databases">
        <authorList>
            <person name="Magalhaes I.L.F."/>
            <person name="Oliveira U."/>
            <person name="Santos F.R."/>
            <person name="Vidigal T.H.D.A."/>
            <person name="Brescovit A.D."/>
            <person name="Santos A.J."/>
        </authorList>
    </citation>
    <scope>NUCLEOTIDE SEQUENCE</scope>
    <source>
        <tissue evidence="1">Shoot tissue taken approximately 20 cm above the soil surface</tissue>
    </source>
</reference>
<dbReference type="EMBL" id="GBRH01272473">
    <property type="protein sequence ID" value="JAD25422.1"/>
    <property type="molecule type" value="Transcribed_RNA"/>
</dbReference>